<dbReference type="Proteomes" id="UP000003412">
    <property type="component" value="Chromosome"/>
</dbReference>
<accession>A0ABN0C083</accession>
<reference evidence="1 2" key="1">
    <citation type="journal article" date="2010" name="Microbiol. Resour. Announc.">
        <title>Comparative genomics of the bacterial genus Listeria: Genome evolution is characterized by limited gene acquisition and limited gene loss.</title>
        <authorList>
            <person name="den Bakker H.C."/>
            <person name="Cummings C.A."/>
            <person name="Ferreira V."/>
            <person name="Vatta P."/>
            <person name="Orsi R.H."/>
            <person name="Degoricija L."/>
            <person name="Barker M."/>
            <person name="Petrauskene O."/>
            <person name="Furtado M.R."/>
            <person name="Wiedmann M."/>
        </authorList>
    </citation>
    <scope>NUCLEOTIDE SEQUENCE [LARGE SCALE GENOMIC DNA]</scope>
    <source>
        <strain evidence="1 2">FSL S4-120</strain>
    </source>
</reference>
<gene>
    <name evidence="1" type="ORF">NT05LM_0536a</name>
</gene>
<name>A0ABN0C083_9LIST</name>
<evidence type="ECO:0000313" key="1">
    <source>
        <dbReference type="EMBL" id="EFR88850.1"/>
    </source>
</evidence>
<proteinExistence type="predicted"/>
<dbReference type="EMBL" id="ADXF01000297">
    <property type="protein sequence ID" value="EFR88850.1"/>
    <property type="molecule type" value="Genomic_DNA"/>
</dbReference>
<evidence type="ECO:0000313" key="2">
    <source>
        <dbReference type="Proteomes" id="UP000003412"/>
    </source>
</evidence>
<feature type="non-terminal residue" evidence="1">
    <location>
        <position position="1"/>
    </location>
</feature>
<comment type="caution">
    <text evidence="1">The sequence shown here is derived from an EMBL/GenBank/DDBJ whole genome shotgun (WGS) entry which is preliminary data.</text>
</comment>
<keyword evidence="2" id="KW-1185">Reference proteome</keyword>
<sequence length="131" mass="15117">GLGFGIAAVRNKSIIDGKASSSKTKKGTINEQGNDYETEVFLPEEYYKNYRLPSRVEPGVKSLNKFDDLGNLKQTKFYDDYGREKGWIDYTNHGRPNSHSAPHWHEYIYNAEFPLGKKIDHRFDTNPPFNK</sequence>
<protein>
    <submittedName>
        <fullName evidence="1">Uncharacterized protein</fullName>
    </submittedName>
</protein>
<organism evidence="1 2">
    <name type="scientific">Listeria marthii FSL S4-120</name>
    <dbReference type="NCBI Taxonomy" id="702457"/>
    <lineage>
        <taxon>Bacteria</taxon>
        <taxon>Bacillati</taxon>
        <taxon>Bacillota</taxon>
        <taxon>Bacilli</taxon>
        <taxon>Bacillales</taxon>
        <taxon>Listeriaceae</taxon>
        <taxon>Listeria</taxon>
    </lineage>
</organism>